<accession>A0A0P1F9V4</accession>
<name>A0A0P1F9V4_9RHOB</name>
<dbReference type="Proteomes" id="UP000051086">
    <property type="component" value="Unassembled WGS sequence"/>
</dbReference>
<dbReference type="OrthoDB" id="9793394at2"/>
<dbReference type="PANTHER" id="PTHR36449:SF1">
    <property type="entry name" value="ACETYLTRANSFERASE"/>
    <property type="match status" value="1"/>
</dbReference>
<evidence type="ECO:0000256" key="3">
    <source>
        <dbReference type="ARBA" id="ARBA00023315"/>
    </source>
</evidence>
<proteinExistence type="predicted"/>
<dbReference type="Gene3D" id="3.40.630.30">
    <property type="match status" value="1"/>
</dbReference>
<dbReference type="Proteomes" id="UP000051887">
    <property type="component" value="Unassembled WGS sequence"/>
</dbReference>
<sequence length="189" mass="20831">MLTEDSSIEIRQFDSKTHDRSNFDCGHARLNNYLKTSATKLQKGDFTRIYVALEPGSPIVLGYHAINFGEIDASALDKVPRGAPSHKQLPVLFLGQIAVTKGAAGVGIGGILMHHVFEKAVKVADEAGCWAIILDAVDDDGDEAFKKRLSWYEEFGFQTMPSQKCRMFMTLKDVRGVVEEREKALKAAG</sequence>
<dbReference type="InterPro" id="IPR016181">
    <property type="entry name" value="Acyl_CoA_acyltransferase"/>
</dbReference>
<keyword evidence="2" id="KW-0808">Transferase</keyword>
<evidence type="ECO:0000256" key="1">
    <source>
        <dbReference type="ARBA" id="ARBA00022649"/>
    </source>
</evidence>
<dbReference type="EMBL" id="CYSC01000026">
    <property type="protein sequence ID" value="CUH71730.1"/>
    <property type="molecule type" value="Genomic_DNA"/>
</dbReference>
<dbReference type="RefSeq" id="WP_058243092.1">
    <property type="nucleotide sequence ID" value="NZ_CYSB01000022.1"/>
</dbReference>
<reference evidence="5 7" key="1">
    <citation type="submission" date="2015-09" db="EMBL/GenBank/DDBJ databases">
        <authorList>
            <consortium name="Swine Surveillance"/>
        </authorList>
    </citation>
    <scope>NUCLEOTIDE SEQUENCE [LARGE SCALE GENOMIC DNA]</scope>
    <source>
        <strain evidence="5 7">5120</strain>
    </source>
</reference>
<dbReference type="SUPFAM" id="SSF55729">
    <property type="entry name" value="Acyl-CoA N-acyltransferases (Nat)"/>
    <property type="match status" value="1"/>
</dbReference>
<reference evidence="4 6" key="2">
    <citation type="submission" date="2015-09" db="EMBL/GenBank/DDBJ databases">
        <authorList>
            <person name="Rodrigo-Torres L."/>
            <person name="Arahal D.R."/>
        </authorList>
    </citation>
    <scope>NUCLEOTIDE SEQUENCE [LARGE SCALE GENOMIC DNA]</scope>
    <source>
        <strain evidence="4 6">CECT 5118</strain>
    </source>
</reference>
<evidence type="ECO:0000313" key="4">
    <source>
        <dbReference type="EMBL" id="CUH64881.1"/>
    </source>
</evidence>
<evidence type="ECO:0000313" key="7">
    <source>
        <dbReference type="Proteomes" id="UP000051887"/>
    </source>
</evidence>
<dbReference type="GO" id="GO:0016746">
    <property type="term" value="F:acyltransferase activity"/>
    <property type="evidence" value="ECO:0007669"/>
    <property type="project" value="UniProtKB-KW"/>
</dbReference>
<keyword evidence="3" id="KW-0012">Acyltransferase</keyword>
<evidence type="ECO:0008006" key="8">
    <source>
        <dbReference type="Google" id="ProtNLM"/>
    </source>
</evidence>
<dbReference type="AlphaFoldDB" id="A0A0P1F9V4"/>
<gene>
    <name evidence="4" type="ORF">TL5118_01052</name>
    <name evidence="5" type="ORF">TL5120_01520</name>
</gene>
<dbReference type="EMBL" id="CYSB01000022">
    <property type="protein sequence ID" value="CUH64881.1"/>
    <property type="molecule type" value="Genomic_DNA"/>
</dbReference>
<keyword evidence="6" id="KW-1185">Reference proteome</keyword>
<dbReference type="PANTHER" id="PTHR36449">
    <property type="entry name" value="ACETYLTRANSFERASE-RELATED"/>
    <property type="match status" value="1"/>
</dbReference>
<evidence type="ECO:0000313" key="6">
    <source>
        <dbReference type="Proteomes" id="UP000051086"/>
    </source>
</evidence>
<protein>
    <recommendedName>
        <fullName evidence="8">N-acetyltransferase domain-containing protein</fullName>
    </recommendedName>
</protein>
<evidence type="ECO:0000256" key="2">
    <source>
        <dbReference type="ARBA" id="ARBA00022679"/>
    </source>
</evidence>
<organism evidence="5 7">
    <name type="scientific">Thalassovita autumnalis</name>
    <dbReference type="NCBI Taxonomy" id="2072972"/>
    <lineage>
        <taxon>Bacteria</taxon>
        <taxon>Pseudomonadati</taxon>
        <taxon>Pseudomonadota</taxon>
        <taxon>Alphaproteobacteria</taxon>
        <taxon>Rhodobacterales</taxon>
        <taxon>Roseobacteraceae</taxon>
        <taxon>Thalassovita</taxon>
    </lineage>
</organism>
<keyword evidence="1" id="KW-1277">Toxin-antitoxin system</keyword>
<evidence type="ECO:0000313" key="5">
    <source>
        <dbReference type="EMBL" id="CUH71730.1"/>
    </source>
</evidence>